<protein>
    <submittedName>
        <fullName evidence="1">Uncharacterized protein</fullName>
    </submittedName>
</protein>
<dbReference type="Proteomes" id="UP001141950">
    <property type="component" value="Unassembled WGS sequence"/>
</dbReference>
<name>A0A9X2MUE0_9BACL</name>
<dbReference type="RefSeq" id="WP_257449012.1">
    <property type="nucleotide sequence ID" value="NZ_JANIPJ010000014.1"/>
</dbReference>
<keyword evidence="2" id="KW-1185">Reference proteome</keyword>
<evidence type="ECO:0000313" key="2">
    <source>
        <dbReference type="Proteomes" id="UP001141950"/>
    </source>
</evidence>
<proteinExistence type="predicted"/>
<accession>A0A9X2MUE0</accession>
<organism evidence="1 2">
    <name type="scientific">Paenibacillus soyae</name>
    <dbReference type="NCBI Taxonomy" id="2969249"/>
    <lineage>
        <taxon>Bacteria</taxon>
        <taxon>Bacillati</taxon>
        <taxon>Bacillota</taxon>
        <taxon>Bacilli</taxon>
        <taxon>Bacillales</taxon>
        <taxon>Paenibacillaceae</taxon>
        <taxon>Paenibacillus</taxon>
    </lineage>
</organism>
<evidence type="ECO:0000313" key="1">
    <source>
        <dbReference type="EMBL" id="MCR2805981.1"/>
    </source>
</evidence>
<dbReference type="EMBL" id="JANIPJ010000014">
    <property type="protein sequence ID" value="MCR2805981.1"/>
    <property type="molecule type" value="Genomic_DNA"/>
</dbReference>
<reference evidence="1" key="1">
    <citation type="submission" date="2022-08" db="EMBL/GenBank/DDBJ databases">
        <title>The genomic sequence of strain Paenibacillus sp. SCIV0701.</title>
        <authorList>
            <person name="Zhao H."/>
        </authorList>
    </citation>
    <scope>NUCLEOTIDE SEQUENCE</scope>
    <source>
        <strain evidence="1">SCIV0701</strain>
    </source>
</reference>
<dbReference type="AlphaFoldDB" id="A0A9X2MUE0"/>
<sequence length="351" mass="41573">MKQRFDELRRSSWGMSDARQKLLVLEEMIGIADRWLTEEDAYQVRIQYMSAAVEAGARERLLVAFAWCLSRFERSPGDFSQHSLMWHYKWVLNEIWRMPEFSLEVIGRVFEDFRQKCLQYGYSLRPYYQQQVNFMLSQGMVEKAREAYKLWRAAPRDGMADCRACEQNLFGSYLFRINHLKRGLQTLKPILDGKMSCQSIPQNTYSKVIVPLLKLGEREQAAVIAKKADRDVKGPMFLEEHGTFLEYYAVTDMKKAVKIYNDTIRYGLASKVGWDKFNYLLSVRLFLREWGKKKRRKKLAESDYVTLEWLDREIAGLAEAFNRRNGNSYMDEYMKDKDKHARRLVEAYRPE</sequence>
<comment type="caution">
    <text evidence="1">The sequence shown here is derived from an EMBL/GenBank/DDBJ whole genome shotgun (WGS) entry which is preliminary data.</text>
</comment>
<gene>
    <name evidence="1" type="ORF">NQZ67_19025</name>
</gene>